<dbReference type="STRING" id="1646377.BS640_14240"/>
<dbReference type="Gene3D" id="3.30.910.10">
    <property type="entry name" value="DinI-like"/>
    <property type="match status" value="1"/>
</dbReference>
<comment type="caution">
    <text evidence="1">The sequence shown here is derived from an EMBL/GenBank/DDBJ whole genome shotgun (WGS) entry which is preliminary data.</text>
</comment>
<accession>A0A1X0WDE4</accession>
<dbReference type="Pfam" id="PF06183">
    <property type="entry name" value="DinI"/>
    <property type="match status" value="1"/>
</dbReference>
<dbReference type="Proteomes" id="UP000192536">
    <property type="component" value="Unassembled WGS sequence"/>
</dbReference>
<dbReference type="EMBL" id="MRWE01000023">
    <property type="protein sequence ID" value="ORJ24818.1"/>
    <property type="molecule type" value="Genomic_DNA"/>
</dbReference>
<protein>
    <submittedName>
        <fullName evidence="1">DinI family protein</fullName>
    </submittedName>
</protein>
<dbReference type="GeneID" id="93564911"/>
<dbReference type="PANTHER" id="PTHR36572:SF3">
    <property type="entry name" value="VIRULENCE PROTEIN MSGA"/>
    <property type="match status" value="1"/>
</dbReference>
<evidence type="ECO:0000313" key="1">
    <source>
        <dbReference type="EMBL" id="ORJ24818.1"/>
    </source>
</evidence>
<dbReference type="SUPFAM" id="SSF54857">
    <property type="entry name" value="DNA damage-inducible protein DinI"/>
    <property type="match status" value="1"/>
</dbReference>
<reference evidence="1 2" key="1">
    <citation type="journal article" date="2017" name="Int. J. Syst. Evol. Microbiol.">
        <title>Rouxiella badensis sp. nov. and Rouxiella silvae sp. nov. isolated from peat bog soil in Germany and emendation of the genus description.</title>
        <authorList>
            <person name="Le Fleche-Mateos A."/>
            <person name="Kugler J.H."/>
            <person name="Hansen S.H."/>
            <person name="Syldatk C."/>
            <person name="Hausmann R."/>
            <person name="Lomprez F."/>
            <person name="Vandenbogaert M."/>
            <person name="Manuguerra J.C."/>
            <person name="Grimont P.A."/>
        </authorList>
    </citation>
    <scope>NUCLEOTIDE SEQUENCE [LARGE SCALE GENOMIC DNA]</scope>
    <source>
        <strain evidence="1 2">DSM 100043</strain>
    </source>
</reference>
<organism evidence="1 2">
    <name type="scientific">Rouxiella badensis</name>
    <dbReference type="NCBI Taxonomy" id="1646377"/>
    <lineage>
        <taxon>Bacteria</taxon>
        <taxon>Pseudomonadati</taxon>
        <taxon>Pseudomonadota</taxon>
        <taxon>Gammaproteobacteria</taxon>
        <taxon>Enterobacterales</taxon>
        <taxon>Yersiniaceae</taxon>
        <taxon>Rouxiella</taxon>
    </lineage>
</organism>
<evidence type="ECO:0000313" key="2">
    <source>
        <dbReference type="Proteomes" id="UP000192536"/>
    </source>
</evidence>
<proteinExistence type="predicted"/>
<dbReference type="RefSeq" id="WP_017491806.1">
    <property type="nucleotide sequence ID" value="NZ_CAUQAZ010000055.1"/>
</dbReference>
<dbReference type="InterPro" id="IPR036687">
    <property type="entry name" value="DinI-like_sf"/>
</dbReference>
<sequence length="80" mass="9285">MRVELSYDKRNVAAIPDAGEKITRELTKRVHRMFPDAEIKVKAMQANGLSTHGVSKQEKSQLNQMLEEMFEEADEWLSYE</sequence>
<dbReference type="AlphaFoldDB" id="A0A1X0WDE4"/>
<dbReference type="PANTHER" id="PTHR36572">
    <property type="entry name" value="DNA DAMAGE-INDUCIBLE PROTEIN I-RELATED"/>
    <property type="match status" value="1"/>
</dbReference>
<dbReference type="InterPro" id="IPR010391">
    <property type="entry name" value="DNA_damage-inducible_DinI-like"/>
</dbReference>
<keyword evidence="2" id="KW-1185">Reference proteome</keyword>
<gene>
    <name evidence="1" type="ORF">BS640_14240</name>
</gene>
<name>A0A1X0WDE4_9GAMM</name>